<dbReference type="GO" id="GO:0005681">
    <property type="term" value="C:spliceosomal complex"/>
    <property type="evidence" value="ECO:0007669"/>
    <property type="project" value="UniProtKB-KW"/>
</dbReference>
<dbReference type="GO" id="GO:0030165">
    <property type="term" value="F:PDZ domain binding"/>
    <property type="evidence" value="ECO:0007669"/>
    <property type="project" value="TreeGrafter"/>
</dbReference>
<name>A0AAF3F5P3_9BILA</name>
<evidence type="ECO:0000256" key="2">
    <source>
        <dbReference type="ARBA" id="ARBA00009021"/>
    </source>
</evidence>
<proteinExistence type="inferred from homology"/>
<keyword evidence="5" id="KW-0507">mRNA processing</keyword>
<evidence type="ECO:0000256" key="4">
    <source>
        <dbReference type="ARBA" id="ARBA00022490"/>
    </source>
</evidence>
<evidence type="ECO:0000256" key="3">
    <source>
        <dbReference type="ARBA" id="ARBA00018615"/>
    </source>
</evidence>
<dbReference type="Proteomes" id="UP000887575">
    <property type="component" value="Unassembled WGS sequence"/>
</dbReference>
<reference evidence="10" key="1">
    <citation type="submission" date="2024-02" db="UniProtKB">
        <authorList>
            <consortium name="WormBaseParasite"/>
        </authorList>
    </citation>
    <scope>IDENTIFICATION</scope>
</reference>
<dbReference type="AlphaFoldDB" id="A0AAF3F5P3"/>
<dbReference type="GO" id="GO:0005737">
    <property type="term" value="C:cytoplasm"/>
    <property type="evidence" value="ECO:0007669"/>
    <property type="project" value="UniProtKB-SubCell"/>
</dbReference>
<dbReference type="GO" id="GO:0008017">
    <property type="term" value="F:microtubule binding"/>
    <property type="evidence" value="ECO:0007669"/>
    <property type="project" value="TreeGrafter"/>
</dbReference>
<organism evidence="9 10">
    <name type="scientific">Mesorhabditis belari</name>
    <dbReference type="NCBI Taxonomy" id="2138241"/>
    <lineage>
        <taxon>Eukaryota</taxon>
        <taxon>Metazoa</taxon>
        <taxon>Ecdysozoa</taxon>
        <taxon>Nematoda</taxon>
        <taxon>Chromadorea</taxon>
        <taxon>Rhabditida</taxon>
        <taxon>Rhabditina</taxon>
        <taxon>Rhabditomorpha</taxon>
        <taxon>Rhabditoidea</taxon>
        <taxon>Rhabditidae</taxon>
        <taxon>Mesorhabditinae</taxon>
        <taxon>Mesorhabditis</taxon>
    </lineage>
</organism>
<evidence type="ECO:0000256" key="6">
    <source>
        <dbReference type="ARBA" id="ARBA00022728"/>
    </source>
</evidence>
<keyword evidence="4" id="KW-0963">Cytoplasm</keyword>
<dbReference type="GO" id="GO:0008380">
    <property type="term" value="P:RNA splicing"/>
    <property type="evidence" value="ECO:0007669"/>
    <property type="project" value="UniProtKB-KW"/>
</dbReference>
<evidence type="ECO:0000256" key="7">
    <source>
        <dbReference type="ARBA" id="ARBA00023187"/>
    </source>
</evidence>
<protein>
    <recommendedName>
        <fullName evidence="3">Cysteine-rich PDZ-binding protein</fullName>
    </recommendedName>
    <alternativeName>
        <fullName evidence="8">Cysteine-rich interactor of PDZ three</fullName>
    </alternativeName>
</protein>
<dbReference type="Pfam" id="PF10235">
    <property type="entry name" value="Cript"/>
    <property type="match status" value="1"/>
</dbReference>
<dbReference type="InterPro" id="IPR019367">
    <property type="entry name" value="PDZ-binding_CRIPT"/>
</dbReference>
<evidence type="ECO:0000256" key="1">
    <source>
        <dbReference type="ARBA" id="ARBA00004496"/>
    </source>
</evidence>
<accession>A0AAF3F5P3</accession>
<evidence type="ECO:0000313" key="10">
    <source>
        <dbReference type="WBParaSite" id="MBELARI_LOCUS21796"/>
    </source>
</evidence>
<comment type="similarity">
    <text evidence="2">Belongs to the CRIPT family.</text>
</comment>
<dbReference type="PANTHER" id="PTHR11805:SF1">
    <property type="entry name" value="CYSTEINE-RICH PDZ-BINDING PROTEIN"/>
    <property type="match status" value="1"/>
</dbReference>
<evidence type="ECO:0000313" key="9">
    <source>
        <dbReference type="Proteomes" id="UP000887575"/>
    </source>
</evidence>
<comment type="subcellular location">
    <subcellularLocation>
        <location evidence="1">Cytoplasm</location>
    </subcellularLocation>
</comment>
<keyword evidence="6" id="KW-0747">Spliceosome</keyword>
<sequence length="99" mass="10867">MVCDKCKTKLTKLIGVDPYRNKPHNKPVGVTKNKATGLQNKWLGSEKKAGIVGVKCKICKQSLHQVGSHYCQNCAFQKGICAMCGKKITDVSMSRQTVV</sequence>
<dbReference type="GO" id="GO:0030425">
    <property type="term" value="C:dendrite"/>
    <property type="evidence" value="ECO:0007669"/>
    <property type="project" value="TreeGrafter"/>
</dbReference>
<keyword evidence="9" id="KW-1185">Reference proteome</keyword>
<evidence type="ECO:0000256" key="8">
    <source>
        <dbReference type="ARBA" id="ARBA00032518"/>
    </source>
</evidence>
<dbReference type="GO" id="GO:0031122">
    <property type="term" value="P:cytoplasmic microtubule organization"/>
    <property type="evidence" value="ECO:0007669"/>
    <property type="project" value="TreeGrafter"/>
</dbReference>
<dbReference type="PANTHER" id="PTHR11805">
    <property type="entry name" value="CYSTEINE-RICH PDZ-BINDING PROTEIN"/>
    <property type="match status" value="1"/>
</dbReference>
<keyword evidence="7" id="KW-0508">mRNA splicing</keyword>
<dbReference type="WBParaSite" id="MBELARI_LOCUS21796">
    <property type="protein sequence ID" value="MBELARI_LOCUS21796"/>
    <property type="gene ID" value="MBELARI_LOCUS21796"/>
</dbReference>
<dbReference type="GO" id="GO:0006397">
    <property type="term" value="P:mRNA processing"/>
    <property type="evidence" value="ECO:0007669"/>
    <property type="project" value="UniProtKB-KW"/>
</dbReference>
<evidence type="ECO:0000256" key="5">
    <source>
        <dbReference type="ARBA" id="ARBA00022664"/>
    </source>
</evidence>